<feature type="transmembrane region" description="Helical" evidence="7">
    <location>
        <begin position="264"/>
        <end position="287"/>
    </location>
</feature>
<comment type="similarity">
    <text evidence="7">Belongs to the binding-protein-dependent transport system permease family.</text>
</comment>
<dbReference type="CDD" id="cd06261">
    <property type="entry name" value="TM_PBP2"/>
    <property type="match status" value="1"/>
</dbReference>
<dbReference type="InterPro" id="IPR035906">
    <property type="entry name" value="MetI-like_sf"/>
</dbReference>
<feature type="transmembrane region" description="Helical" evidence="7">
    <location>
        <begin position="131"/>
        <end position="151"/>
    </location>
</feature>
<reference evidence="11" key="1">
    <citation type="journal article" date="2019" name="Int. J. Syst. Evol. Microbiol.">
        <title>The Global Catalogue of Microorganisms (GCM) 10K type strain sequencing project: providing services to taxonomists for standard genome sequencing and annotation.</title>
        <authorList>
            <consortium name="The Broad Institute Genomics Platform"/>
            <consortium name="The Broad Institute Genome Sequencing Center for Infectious Disease"/>
            <person name="Wu L."/>
            <person name="Ma J."/>
        </authorList>
    </citation>
    <scope>NUCLEOTIDE SEQUENCE [LARGE SCALE GENOMIC DNA]</scope>
    <source>
        <strain evidence="11">JCM 13006</strain>
    </source>
</reference>
<evidence type="ECO:0000313" key="10">
    <source>
        <dbReference type="EMBL" id="GAA4868448.1"/>
    </source>
</evidence>
<proteinExistence type="inferred from homology"/>
<dbReference type="Gene3D" id="1.10.3720.10">
    <property type="entry name" value="MetI-like"/>
    <property type="match status" value="1"/>
</dbReference>
<dbReference type="InterPro" id="IPR000515">
    <property type="entry name" value="MetI-like"/>
</dbReference>
<keyword evidence="11" id="KW-1185">Reference proteome</keyword>
<keyword evidence="5 7" id="KW-1133">Transmembrane helix</keyword>
<evidence type="ECO:0000256" key="4">
    <source>
        <dbReference type="ARBA" id="ARBA00022692"/>
    </source>
</evidence>
<sequence>MSTTTLGTRRTAPAPGTTPGNPTAPPRRRAAWVPTLLLLLGALYCLVPIVWVVTAATKSRAELFTTFTYAPGTGFLDNLAELSGYRGGVYWQWMANSALYAGVGALLSAAVSGLTGYALAKYRFRGRDTVFNVLLAGVLMPPITLAVPQYLLMAKAGLADTHWSVLLPSILSPYGIYLARIYAEAAVPDEVVEAARVDGAKDLRLFRSVALPMMVPGLVTVFLFQFVAIWNNFLLPYIMLGDDHKFPVTVGLYSLLAQGANEPALYTLVITGALLSVVPLIALFLGLQRYWRVDLLSGAVKS</sequence>
<evidence type="ECO:0000256" key="6">
    <source>
        <dbReference type="ARBA" id="ARBA00023136"/>
    </source>
</evidence>
<feature type="compositionally biased region" description="Low complexity" evidence="8">
    <location>
        <begin position="7"/>
        <end position="21"/>
    </location>
</feature>
<comment type="caution">
    <text evidence="10">The sequence shown here is derived from an EMBL/GenBank/DDBJ whole genome shotgun (WGS) entry which is preliminary data.</text>
</comment>
<keyword evidence="3" id="KW-1003">Cell membrane</keyword>
<evidence type="ECO:0000256" key="7">
    <source>
        <dbReference type="RuleBase" id="RU363032"/>
    </source>
</evidence>
<dbReference type="PROSITE" id="PS50928">
    <property type="entry name" value="ABC_TM1"/>
    <property type="match status" value="1"/>
</dbReference>
<dbReference type="Pfam" id="PF00528">
    <property type="entry name" value="BPD_transp_1"/>
    <property type="match status" value="1"/>
</dbReference>
<feature type="transmembrane region" description="Helical" evidence="7">
    <location>
        <begin position="204"/>
        <end position="230"/>
    </location>
</feature>
<evidence type="ECO:0000256" key="2">
    <source>
        <dbReference type="ARBA" id="ARBA00022448"/>
    </source>
</evidence>
<accession>A0ABP9EA05</accession>
<comment type="subcellular location">
    <subcellularLocation>
        <location evidence="1 7">Cell membrane</location>
        <topology evidence="1 7">Multi-pass membrane protein</topology>
    </subcellularLocation>
</comment>
<feature type="transmembrane region" description="Helical" evidence="7">
    <location>
        <begin position="98"/>
        <end position="119"/>
    </location>
</feature>
<evidence type="ECO:0000313" key="11">
    <source>
        <dbReference type="Proteomes" id="UP001501752"/>
    </source>
</evidence>
<dbReference type="SUPFAM" id="SSF161098">
    <property type="entry name" value="MetI-like"/>
    <property type="match status" value="1"/>
</dbReference>
<dbReference type="PANTHER" id="PTHR43744:SF12">
    <property type="entry name" value="ABC TRANSPORTER PERMEASE PROTEIN MG189-RELATED"/>
    <property type="match status" value="1"/>
</dbReference>
<keyword evidence="6 7" id="KW-0472">Membrane</keyword>
<feature type="transmembrane region" description="Helical" evidence="7">
    <location>
        <begin position="163"/>
        <end position="183"/>
    </location>
</feature>
<keyword evidence="4 7" id="KW-0812">Transmembrane</keyword>
<evidence type="ECO:0000256" key="5">
    <source>
        <dbReference type="ARBA" id="ARBA00022989"/>
    </source>
</evidence>
<feature type="transmembrane region" description="Helical" evidence="7">
    <location>
        <begin position="36"/>
        <end position="56"/>
    </location>
</feature>
<protein>
    <submittedName>
        <fullName evidence="10">Carbohydrate ABC transporter permease</fullName>
    </submittedName>
</protein>
<evidence type="ECO:0000256" key="1">
    <source>
        <dbReference type="ARBA" id="ARBA00004651"/>
    </source>
</evidence>
<feature type="domain" description="ABC transmembrane type-1" evidence="9">
    <location>
        <begin position="94"/>
        <end position="287"/>
    </location>
</feature>
<dbReference type="RefSeq" id="WP_345699455.1">
    <property type="nucleotide sequence ID" value="NZ_BAABIS010000001.1"/>
</dbReference>
<evidence type="ECO:0000256" key="8">
    <source>
        <dbReference type="SAM" id="MobiDB-lite"/>
    </source>
</evidence>
<gene>
    <name evidence="10" type="ORF">GCM10023235_53880</name>
</gene>
<dbReference type="EMBL" id="BAABIS010000001">
    <property type="protein sequence ID" value="GAA4868448.1"/>
    <property type="molecule type" value="Genomic_DNA"/>
</dbReference>
<name>A0ABP9EA05_9ACTN</name>
<dbReference type="Proteomes" id="UP001501752">
    <property type="component" value="Unassembled WGS sequence"/>
</dbReference>
<keyword evidence="2 7" id="KW-0813">Transport</keyword>
<organism evidence="10 11">
    <name type="scientific">Kitasatospora terrestris</name>
    <dbReference type="NCBI Taxonomy" id="258051"/>
    <lineage>
        <taxon>Bacteria</taxon>
        <taxon>Bacillati</taxon>
        <taxon>Actinomycetota</taxon>
        <taxon>Actinomycetes</taxon>
        <taxon>Kitasatosporales</taxon>
        <taxon>Streptomycetaceae</taxon>
        <taxon>Kitasatospora</taxon>
    </lineage>
</organism>
<evidence type="ECO:0000259" key="9">
    <source>
        <dbReference type="PROSITE" id="PS50928"/>
    </source>
</evidence>
<evidence type="ECO:0000256" key="3">
    <source>
        <dbReference type="ARBA" id="ARBA00022475"/>
    </source>
</evidence>
<dbReference type="PANTHER" id="PTHR43744">
    <property type="entry name" value="ABC TRANSPORTER PERMEASE PROTEIN MG189-RELATED-RELATED"/>
    <property type="match status" value="1"/>
</dbReference>
<feature type="region of interest" description="Disordered" evidence="8">
    <location>
        <begin position="1"/>
        <end position="27"/>
    </location>
</feature>